<dbReference type="AlphaFoldDB" id="A0A9P0MIQ7"/>
<dbReference type="GO" id="GO:0016020">
    <property type="term" value="C:membrane"/>
    <property type="evidence" value="ECO:0007669"/>
    <property type="project" value="UniProtKB-SubCell"/>
</dbReference>
<keyword evidence="4 5" id="KW-0472">Membrane</keyword>
<dbReference type="Proteomes" id="UP001152888">
    <property type="component" value="Unassembled WGS sequence"/>
</dbReference>
<sequence>SIHYNLWCDVIIIFRDFTIFHSDSDSSILTCDIFFPVNIIAITDGITLGWTAPLIPYLISDESHIKMTIHEAEMIETWLLYGAITGLPITMLLVDKIGRKKSVLVSCCVLAVCWILVAVATNVSLIYGARFVMGLGLNMAYVAMPMYVGPYFSYYVPPIISITLLIIQFVGFIFMPESAYYLLSKGKEDDAKASLSKFRNNIGVEEEFAEMKETNEKNKTEQGRIQDIF</sequence>
<dbReference type="EMBL" id="CAKOFQ010008432">
    <property type="protein sequence ID" value="CAH2014132.1"/>
    <property type="molecule type" value="Genomic_DNA"/>
</dbReference>
<dbReference type="InterPro" id="IPR020846">
    <property type="entry name" value="MFS_dom"/>
</dbReference>
<reference evidence="7" key="1">
    <citation type="submission" date="2022-03" db="EMBL/GenBank/DDBJ databases">
        <authorList>
            <person name="Sayadi A."/>
        </authorList>
    </citation>
    <scope>NUCLEOTIDE SEQUENCE</scope>
</reference>
<keyword evidence="2 5" id="KW-0812">Transmembrane</keyword>
<dbReference type="PROSITE" id="PS00216">
    <property type="entry name" value="SUGAR_TRANSPORT_1"/>
    <property type="match status" value="1"/>
</dbReference>
<feature type="transmembrane region" description="Helical" evidence="5">
    <location>
        <begin position="78"/>
        <end position="97"/>
    </location>
</feature>
<evidence type="ECO:0000259" key="6">
    <source>
        <dbReference type="PROSITE" id="PS50850"/>
    </source>
</evidence>
<feature type="transmembrane region" description="Helical" evidence="5">
    <location>
        <begin position="33"/>
        <end position="58"/>
    </location>
</feature>
<dbReference type="InterPro" id="IPR005829">
    <property type="entry name" value="Sugar_transporter_CS"/>
</dbReference>
<feature type="transmembrane region" description="Helical" evidence="5">
    <location>
        <begin position="103"/>
        <end position="120"/>
    </location>
</feature>
<evidence type="ECO:0000256" key="2">
    <source>
        <dbReference type="ARBA" id="ARBA00022692"/>
    </source>
</evidence>
<dbReference type="InterPro" id="IPR005828">
    <property type="entry name" value="MFS_sugar_transport-like"/>
</dbReference>
<dbReference type="Pfam" id="PF00083">
    <property type="entry name" value="Sugar_tr"/>
    <property type="match status" value="2"/>
</dbReference>
<accession>A0A9P0MIQ7</accession>
<keyword evidence="3 5" id="KW-1133">Transmembrane helix</keyword>
<evidence type="ECO:0000313" key="8">
    <source>
        <dbReference type="Proteomes" id="UP001152888"/>
    </source>
</evidence>
<dbReference type="OrthoDB" id="6133115at2759"/>
<dbReference type="Gene3D" id="1.20.1250.20">
    <property type="entry name" value="MFS general substrate transporter like domains"/>
    <property type="match status" value="2"/>
</dbReference>
<evidence type="ECO:0000256" key="4">
    <source>
        <dbReference type="ARBA" id="ARBA00023136"/>
    </source>
</evidence>
<protein>
    <recommendedName>
        <fullName evidence="6">Major facilitator superfamily (MFS) profile domain-containing protein</fullName>
    </recommendedName>
</protein>
<dbReference type="InterPro" id="IPR036259">
    <property type="entry name" value="MFS_trans_sf"/>
</dbReference>
<gene>
    <name evidence="7" type="ORF">ACAOBT_LOCUS33905</name>
</gene>
<organism evidence="7 8">
    <name type="scientific">Acanthoscelides obtectus</name>
    <name type="common">Bean weevil</name>
    <name type="synonym">Bruchus obtectus</name>
    <dbReference type="NCBI Taxonomy" id="200917"/>
    <lineage>
        <taxon>Eukaryota</taxon>
        <taxon>Metazoa</taxon>
        <taxon>Ecdysozoa</taxon>
        <taxon>Arthropoda</taxon>
        <taxon>Hexapoda</taxon>
        <taxon>Insecta</taxon>
        <taxon>Pterygota</taxon>
        <taxon>Neoptera</taxon>
        <taxon>Endopterygota</taxon>
        <taxon>Coleoptera</taxon>
        <taxon>Polyphaga</taxon>
        <taxon>Cucujiformia</taxon>
        <taxon>Chrysomeloidea</taxon>
        <taxon>Chrysomelidae</taxon>
        <taxon>Bruchinae</taxon>
        <taxon>Bruchini</taxon>
        <taxon>Acanthoscelides</taxon>
    </lineage>
</organism>
<dbReference type="SUPFAM" id="SSF103473">
    <property type="entry name" value="MFS general substrate transporter"/>
    <property type="match status" value="1"/>
</dbReference>
<name>A0A9P0MIQ7_ACAOB</name>
<feature type="non-terminal residue" evidence="7">
    <location>
        <position position="1"/>
    </location>
</feature>
<evidence type="ECO:0000256" key="1">
    <source>
        <dbReference type="ARBA" id="ARBA00004141"/>
    </source>
</evidence>
<evidence type="ECO:0000313" key="7">
    <source>
        <dbReference type="EMBL" id="CAH2014132.1"/>
    </source>
</evidence>
<dbReference type="PANTHER" id="PTHR48021:SF46">
    <property type="entry name" value="MAJOR FACILITATOR SUPERFAMILY (MFS) PROFILE DOMAIN-CONTAINING PROTEIN"/>
    <property type="match status" value="1"/>
</dbReference>
<dbReference type="PANTHER" id="PTHR48021">
    <property type="match status" value="1"/>
</dbReference>
<feature type="transmembrane region" description="Helical" evidence="5">
    <location>
        <begin position="154"/>
        <end position="175"/>
    </location>
</feature>
<comment type="caution">
    <text evidence="7">The sequence shown here is derived from an EMBL/GenBank/DDBJ whole genome shotgun (WGS) entry which is preliminary data.</text>
</comment>
<keyword evidence="8" id="KW-1185">Reference proteome</keyword>
<dbReference type="InterPro" id="IPR050549">
    <property type="entry name" value="MFS_Trehalose_Transporter"/>
</dbReference>
<evidence type="ECO:0000256" key="3">
    <source>
        <dbReference type="ARBA" id="ARBA00022989"/>
    </source>
</evidence>
<dbReference type="GO" id="GO:0022857">
    <property type="term" value="F:transmembrane transporter activity"/>
    <property type="evidence" value="ECO:0007669"/>
    <property type="project" value="InterPro"/>
</dbReference>
<feature type="domain" description="Major facilitator superfamily (MFS) profile" evidence="6">
    <location>
        <begin position="33"/>
        <end position="229"/>
    </location>
</feature>
<dbReference type="PROSITE" id="PS50850">
    <property type="entry name" value="MFS"/>
    <property type="match status" value="1"/>
</dbReference>
<evidence type="ECO:0000256" key="5">
    <source>
        <dbReference type="SAM" id="Phobius"/>
    </source>
</evidence>
<comment type="subcellular location">
    <subcellularLocation>
        <location evidence="1">Membrane</location>
        <topology evidence="1">Multi-pass membrane protein</topology>
    </subcellularLocation>
</comment>
<proteinExistence type="predicted"/>